<keyword evidence="2" id="KW-1185">Reference proteome</keyword>
<accession>A0ACC4C5K9</accession>
<protein>
    <submittedName>
        <fullName evidence="1">Uncharacterized protein</fullName>
    </submittedName>
</protein>
<comment type="caution">
    <text evidence="1">The sequence shown here is derived from an EMBL/GenBank/DDBJ whole genome shotgun (WGS) entry which is preliminary data.</text>
</comment>
<gene>
    <name evidence="1" type="ORF">D5086_013425</name>
</gene>
<proteinExistence type="predicted"/>
<organism evidence="1 2">
    <name type="scientific">Populus alba</name>
    <name type="common">White poplar</name>
    <dbReference type="NCBI Taxonomy" id="43335"/>
    <lineage>
        <taxon>Eukaryota</taxon>
        <taxon>Viridiplantae</taxon>
        <taxon>Streptophyta</taxon>
        <taxon>Embryophyta</taxon>
        <taxon>Tracheophyta</taxon>
        <taxon>Spermatophyta</taxon>
        <taxon>Magnoliopsida</taxon>
        <taxon>eudicotyledons</taxon>
        <taxon>Gunneridae</taxon>
        <taxon>Pentapetalae</taxon>
        <taxon>rosids</taxon>
        <taxon>fabids</taxon>
        <taxon>Malpighiales</taxon>
        <taxon>Salicaceae</taxon>
        <taxon>Saliceae</taxon>
        <taxon>Populus</taxon>
    </lineage>
</organism>
<sequence length="120" mass="13371">MNLLKQSSTSAIAHAAISTRMLPSRRGAPFIDMDTTQRKVMSFLLTDKTWLAFSSLRNGIYNRDTVLVLLDKVQEKMSIANLKGGKYNLEKNKMNRIPSLNLPEACLLFTAVCAAHSVNL</sequence>
<name>A0ACC4C5K9_POPAL</name>
<dbReference type="EMBL" id="RCHU02000006">
    <property type="protein sequence ID" value="KAL3586558.1"/>
    <property type="molecule type" value="Genomic_DNA"/>
</dbReference>
<reference evidence="1 2" key="1">
    <citation type="journal article" date="2024" name="Plant Biotechnol. J.">
        <title>Genome and CRISPR/Cas9 system of a widespread forest tree (Populus alba) in the world.</title>
        <authorList>
            <person name="Liu Y.J."/>
            <person name="Jiang P.F."/>
            <person name="Han X.M."/>
            <person name="Li X.Y."/>
            <person name="Wang H.M."/>
            <person name="Wang Y.J."/>
            <person name="Wang X.X."/>
            <person name="Zeng Q.Y."/>
        </authorList>
    </citation>
    <scope>NUCLEOTIDE SEQUENCE [LARGE SCALE GENOMIC DNA]</scope>
    <source>
        <strain evidence="2">cv. PAL-ZL1</strain>
    </source>
</reference>
<dbReference type="Proteomes" id="UP000309997">
    <property type="component" value="Unassembled WGS sequence"/>
</dbReference>
<evidence type="ECO:0000313" key="2">
    <source>
        <dbReference type="Proteomes" id="UP000309997"/>
    </source>
</evidence>
<evidence type="ECO:0000313" key="1">
    <source>
        <dbReference type="EMBL" id="KAL3586558.1"/>
    </source>
</evidence>